<proteinExistence type="predicted"/>
<organism evidence="1">
    <name type="scientific">Arundo donax</name>
    <name type="common">Giant reed</name>
    <name type="synonym">Donax arundinaceus</name>
    <dbReference type="NCBI Taxonomy" id="35708"/>
    <lineage>
        <taxon>Eukaryota</taxon>
        <taxon>Viridiplantae</taxon>
        <taxon>Streptophyta</taxon>
        <taxon>Embryophyta</taxon>
        <taxon>Tracheophyta</taxon>
        <taxon>Spermatophyta</taxon>
        <taxon>Magnoliopsida</taxon>
        <taxon>Liliopsida</taxon>
        <taxon>Poales</taxon>
        <taxon>Poaceae</taxon>
        <taxon>PACMAD clade</taxon>
        <taxon>Arundinoideae</taxon>
        <taxon>Arundineae</taxon>
        <taxon>Arundo</taxon>
    </lineage>
</organism>
<accession>A0A0A8ZVQ2</accession>
<reference evidence="1" key="2">
    <citation type="journal article" date="2015" name="Data Brief">
        <title>Shoot transcriptome of the giant reed, Arundo donax.</title>
        <authorList>
            <person name="Barrero R.A."/>
            <person name="Guerrero F.D."/>
            <person name="Moolhuijzen P."/>
            <person name="Goolsby J.A."/>
            <person name="Tidwell J."/>
            <person name="Bellgard S.E."/>
            <person name="Bellgard M.I."/>
        </authorList>
    </citation>
    <scope>NUCLEOTIDE SEQUENCE</scope>
    <source>
        <tissue evidence="1">Shoot tissue taken approximately 20 cm above the soil surface</tissue>
    </source>
</reference>
<protein>
    <submittedName>
        <fullName evidence="1">Uncharacterized protein</fullName>
    </submittedName>
</protein>
<sequence>MRENKIGKQKHRRG</sequence>
<reference evidence="1" key="1">
    <citation type="submission" date="2014-09" db="EMBL/GenBank/DDBJ databases">
        <authorList>
            <person name="Magalhaes I.L.F."/>
            <person name="Oliveira U."/>
            <person name="Santos F.R."/>
            <person name="Vidigal T.H.D.A."/>
            <person name="Brescovit A.D."/>
            <person name="Santos A.J."/>
        </authorList>
    </citation>
    <scope>NUCLEOTIDE SEQUENCE</scope>
    <source>
        <tissue evidence="1">Shoot tissue taken approximately 20 cm above the soil surface</tissue>
    </source>
</reference>
<name>A0A0A8ZVQ2_ARUDO</name>
<dbReference type="EMBL" id="GBRH01254436">
    <property type="protein sequence ID" value="JAD43459.1"/>
    <property type="molecule type" value="Transcribed_RNA"/>
</dbReference>
<evidence type="ECO:0000313" key="1">
    <source>
        <dbReference type="EMBL" id="JAD43459.1"/>
    </source>
</evidence>